<keyword evidence="1" id="KW-1133">Transmembrane helix</keyword>
<dbReference type="RefSeq" id="WP_264773302.1">
    <property type="nucleotide sequence ID" value="NZ_JAPDOG010000027.1"/>
</dbReference>
<dbReference type="Proteomes" id="UP001207582">
    <property type="component" value="Unassembled WGS sequence"/>
</dbReference>
<keyword evidence="3" id="KW-1185">Reference proteome</keyword>
<organism evidence="2 3">
    <name type="scientific">Defluviimonas salinarum</name>
    <dbReference type="NCBI Taxonomy" id="2992147"/>
    <lineage>
        <taxon>Bacteria</taxon>
        <taxon>Pseudomonadati</taxon>
        <taxon>Pseudomonadota</taxon>
        <taxon>Alphaproteobacteria</taxon>
        <taxon>Rhodobacterales</taxon>
        <taxon>Paracoccaceae</taxon>
        <taxon>Albidovulum</taxon>
    </lineage>
</organism>
<accession>A0ABT3J8A3</accession>
<proteinExistence type="predicted"/>
<sequence length="229" mass="24817">MAHPCRDRIGREVNRGDRMPATRRGIALALGLTALGIAAMGAASGIIRGRRPTSLEAMAGRDVFLAPDDPVQGLALREQEPILINGYELRQIASFDIKAVVLSRKDYSGGRESDLSPTDLALGWGMMSNPVLIDKVTITQSGRWYRWQPPRAAVTTTDIIRNSSNMHIIPADGGVAVALGQVQRGDVIEISGHLVDVRGAAWSWSSSRRRDDIGDGACEIVLARRLEIV</sequence>
<name>A0ABT3J8A3_9RHOB</name>
<evidence type="ECO:0000313" key="3">
    <source>
        <dbReference type="Proteomes" id="UP001207582"/>
    </source>
</evidence>
<keyword evidence="1" id="KW-0812">Transmembrane</keyword>
<reference evidence="2 3" key="1">
    <citation type="submission" date="2022-10" db="EMBL/GenBank/DDBJ databases">
        <title>Defluviimonas sp. CAU 1641 isolated from mud.</title>
        <authorList>
            <person name="Kim W."/>
        </authorList>
    </citation>
    <scope>NUCLEOTIDE SEQUENCE [LARGE SCALE GENOMIC DNA]</scope>
    <source>
        <strain evidence="2 3">CAU 1641</strain>
    </source>
</reference>
<comment type="caution">
    <text evidence="2">The sequence shown here is derived from an EMBL/GenBank/DDBJ whole genome shotgun (WGS) entry which is preliminary data.</text>
</comment>
<protein>
    <submittedName>
        <fullName evidence="2">Uncharacterized protein</fullName>
    </submittedName>
</protein>
<evidence type="ECO:0000313" key="2">
    <source>
        <dbReference type="EMBL" id="MCW3783923.1"/>
    </source>
</evidence>
<evidence type="ECO:0000256" key="1">
    <source>
        <dbReference type="SAM" id="Phobius"/>
    </source>
</evidence>
<keyword evidence="1" id="KW-0472">Membrane</keyword>
<feature type="transmembrane region" description="Helical" evidence="1">
    <location>
        <begin position="25"/>
        <end position="47"/>
    </location>
</feature>
<gene>
    <name evidence="2" type="ORF">OM960_20525</name>
</gene>
<dbReference type="EMBL" id="JAPDOG010000027">
    <property type="protein sequence ID" value="MCW3783923.1"/>
    <property type="molecule type" value="Genomic_DNA"/>
</dbReference>